<dbReference type="STRING" id="1279009.ADICEAN_03761"/>
<evidence type="ECO:0000256" key="1">
    <source>
        <dbReference type="ARBA" id="ARBA00000971"/>
    </source>
</evidence>
<dbReference type="EC" id="5.2.1.8" evidence="5"/>
<comment type="similarity">
    <text evidence="5">Belongs to the FKBP-type PPIase family.</text>
</comment>
<dbReference type="PATRIC" id="fig|1279009.4.peg.3805"/>
<evidence type="ECO:0000256" key="5">
    <source>
        <dbReference type="RuleBase" id="RU003915"/>
    </source>
</evidence>
<dbReference type="GO" id="GO:0003755">
    <property type="term" value="F:peptidyl-prolyl cis-trans isomerase activity"/>
    <property type="evidence" value="ECO:0007669"/>
    <property type="project" value="UniProtKB-UniRule"/>
</dbReference>
<evidence type="ECO:0000259" key="7">
    <source>
        <dbReference type="PROSITE" id="PS50059"/>
    </source>
</evidence>
<evidence type="ECO:0000256" key="6">
    <source>
        <dbReference type="SAM" id="MobiDB-lite"/>
    </source>
</evidence>
<gene>
    <name evidence="8" type="primary">fkpA</name>
    <name evidence="8" type="ORF">ADICEAN_03761</name>
</gene>
<evidence type="ECO:0000313" key="9">
    <source>
        <dbReference type="Proteomes" id="UP000011910"/>
    </source>
</evidence>
<dbReference type="FunFam" id="3.10.50.40:FF:000006">
    <property type="entry name" value="Peptidyl-prolyl cis-trans isomerase"/>
    <property type="match status" value="1"/>
</dbReference>
<keyword evidence="9" id="KW-1185">Reference proteome</keyword>
<accession>M7N1D6</accession>
<dbReference type="InterPro" id="IPR001179">
    <property type="entry name" value="PPIase_FKBP_dom"/>
</dbReference>
<comment type="catalytic activity">
    <reaction evidence="1 4 5">
        <text>[protein]-peptidylproline (omega=180) = [protein]-peptidylproline (omega=0)</text>
        <dbReference type="Rhea" id="RHEA:16237"/>
        <dbReference type="Rhea" id="RHEA-COMP:10747"/>
        <dbReference type="Rhea" id="RHEA-COMP:10748"/>
        <dbReference type="ChEBI" id="CHEBI:83833"/>
        <dbReference type="ChEBI" id="CHEBI:83834"/>
        <dbReference type="EC" id="5.2.1.8"/>
    </reaction>
</comment>
<dbReference type="AlphaFoldDB" id="M7N1D6"/>
<reference evidence="8 9" key="1">
    <citation type="journal article" date="2013" name="Genome Announc.">
        <title>Draft Genome Sequence of Cesiribacter andamanensis Strain AMV16T, Isolated from a Soil Sample from a Mud Volcano in the Andaman Islands, India.</title>
        <authorList>
            <person name="Shivaji S."/>
            <person name="Ara S."/>
            <person name="Begum Z."/>
            <person name="Srinivas T.N."/>
            <person name="Singh A."/>
            <person name="Kumar Pinnaka A."/>
        </authorList>
    </citation>
    <scope>NUCLEOTIDE SEQUENCE [LARGE SCALE GENOMIC DNA]</scope>
    <source>
        <strain evidence="8 9">AMV16</strain>
    </source>
</reference>
<evidence type="ECO:0000256" key="2">
    <source>
        <dbReference type="ARBA" id="ARBA00023110"/>
    </source>
</evidence>
<keyword evidence="3 4" id="KW-0413">Isomerase</keyword>
<dbReference type="EMBL" id="AODQ01000145">
    <property type="protein sequence ID" value="EMR01107.1"/>
    <property type="molecule type" value="Genomic_DNA"/>
</dbReference>
<dbReference type="SUPFAM" id="SSF54534">
    <property type="entry name" value="FKBP-like"/>
    <property type="match status" value="1"/>
</dbReference>
<comment type="caution">
    <text evidence="8">The sequence shown here is derived from an EMBL/GenBank/DDBJ whole genome shotgun (WGS) entry which is preliminary data.</text>
</comment>
<sequence>MADTTASGVRIRVTQKGTGAKPQPGDNIVVHYRGTLLDGTPFDASYDRNEPFTFPVGQGMVIRGWDEGLLQLPKGSKATLYIPSTLAYGPQQRGEVIQPNSILVFDVEVLDITKQPQQQ</sequence>
<name>M7N1D6_9BACT</name>
<protein>
    <recommendedName>
        <fullName evidence="5">Peptidyl-prolyl cis-trans isomerase</fullName>
        <ecNumber evidence="5">5.2.1.8</ecNumber>
    </recommendedName>
</protein>
<evidence type="ECO:0000256" key="3">
    <source>
        <dbReference type="ARBA" id="ARBA00023235"/>
    </source>
</evidence>
<dbReference type="InterPro" id="IPR044609">
    <property type="entry name" value="FKBP2/11"/>
</dbReference>
<organism evidence="8 9">
    <name type="scientific">Cesiribacter andamanensis AMV16</name>
    <dbReference type="NCBI Taxonomy" id="1279009"/>
    <lineage>
        <taxon>Bacteria</taxon>
        <taxon>Pseudomonadati</taxon>
        <taxon>Bacteroidota</taxon>
        <taxon>Cytophagia</taxon>
        <taxon>Cytophagales</taxon>
        <taxon>Cesiribacteraceae</taxon>
        <taxon>Cesiribacter</taxon>
    </lineage>
</organism>
<dbReference type="Pfam" id="PF00254">
    <property type="entry name" value="FKBP_C"/>
    <property type="match status" value="1"/>
</dbReference>
<dbReference type="eggNOG" id="COG0545">
    <property type="taxonomic scope" value="Bacteria"/>
</dbReference>
<dbReference type="InterPro" id="IPR046357">
    <property type="entry name" value="PPIase_dom_sf"/>
</dbReference>
<dbReference type="Proteomes" id="UP000011910">
    <property type="component" value="Unassembled WGS sequence"/>
</dbReference>
<evidence type="ECO:0000256" key="4">
    <source>
        <dbReference type="PROSITE-ProRule" id="PRU00277"/>
    </source>
</evidence>
<keyword evidence="2 4" id="KW-0697">Rotamase</keyword>
<dbReference type="PROSITE" id="PS50059">
    <property type="entry name" value="FKBP_PPIASE"/>
    <property type="match status" value="1"/>
</dbReference>
<dbReference type="PANTHER" id="PTHR45779:SF7">
    <property type="entry name" value="PEPTIDYLPROLYL ISOMERASE"/>
    <property type="match status" value="1"/>
</dbReference>
<feature type="region of interest" description="Disordered" evidence="6">
    <location>
        <begin position="1"/>
        <end position="25"/>
    </location>
</feature>
<feature type="domain" description="PPIase FKBP-type" evidence="7">
    <location>
        <begin position="25"/>
        <end position="113"/>
    </location>
</feature>
<dbReference type="Gene3D" id="3.10.50.40">
    <property type="match status" value="1"/>
</dbReference>
<proteinExistence type="inferred from homology"/>
<evidence type="ECO:0000313" key="8">
    <source>
        <dbReference type="EMBL" id="EMR01107.1"/>
    </source>
</evidence>
<dbReference type="PANTHER" id="PTHR45779">
    <property type="entry name" value="PEPTIDYLPROLYL ISOMERASE"/>
    <property type="match status" value="1"/>
</dbReference>